<dbReference type="GO" id="GO:0004364">
    <property type="term" value="F:glutathione transferase activity"/>
    <property type="evidence" value="ECO:0007669"/>
    <property type="project" value="UniProtKB-EC"/>
</dbReference>
<comment type="catalytic activity">
    <reaction evidence="5">
        <text>RX + glutathione = an S-substituted glutathione + a halide anion + H(+)</text>
        <dbReference type="Rhea" id="RHEA:16437"/>
        <dbReference type="ChEBI" id="CHEBI:15378"/>
        <dbReference type="ChEBI" id="CHEBI:16042"/>
        <dbReference type="ChEBI" id="CHEBI:17792"/>
        <dbReference type="ChEBI" id="CHEBI:57925"/>
        <dbReference type="ChEBI" id="CHEBI:90779"/>
        <dbReference type="EC" id="2.5.1.18"/>
    </reaction>
</comment>
<organism evidence="7 8">
    <name type="scientific">Scleropages formosus</name>
    <name type="common">Asian bonytongue</name>
    <name type="synonym">Osteoglossum formosum</name>
    <dbReference type="NCBI Taxonomy" id="113540"/>
    <lineage>
        <taxon>Eukaryota</taxon>
        <taxon>Metazoa</taxon>
        <taxon>Chordata</taxon>
        <taxon>Craniata</taxon>
        <taxon>Vertebrata</taxon>
        <taxon>Euteleostomi</taxon>
        <taxon>Actinopterygii</taxon>
        <taxon>Neopterygii</taxon>
        <taxon>Teleostei</taxon>
        <taxon>Osteoglossocephala</taxon>
        <taxon>Osteoglossomorpha</taxon>
        <taxon>Osteoglossiformes</taxon>
        <taxon>Osteoglossidae</taxon>
        <taxon>Scleropages</taxon>
    </lineage>
</organism>
<reference evidence="7 8" key="1">
    <citation type="submission" date="2019-04" db="EMBL/GenBank/DDBJ databases">
        <authorList>
            <consortium name="Wellcome Sanger Institute Data Sharing"/>
        </authorList>
    </citation>
    <scope>NUCLEOTIDE SEQUENCE [LARGE SCALE GENOMIC DNA]</scope>
</reference>
<name>A0A8C9S5R2_SCLFO</name>
<sequence length="64" mass="7398">MGDTSAKLVCDEEKLGIDFTRMPYLVDGNRKIVQSNVIMRYIGHKHNLCRESKDEIVQVDIMEN</sequence>
<comment type="function">
    <text evidence="1">Conjugation of reduced glutathione to a wide number of exogenous and endogenous hydrophobic electrophiles.</text>
</comment>
<dbReference type="Ensembl" id="ENSSFOT00015026938.2">
    <property type="protein sequence ID" value="ENSSFOP00015026638.2"/>
    <property type="gene ID" value="ENSSFOG00015017108.2"/>
</dbReference>
<dbReference type="OrthoDB" id="4951845at2759"/>
<dbReference type="SUPFAM" id="SSF52833">
    <property type="entry name" value="Thioredoxin-like"/>
    <property type="match status" value="1"/>
</dbReference>
<feature type="domain" description="GST N-terminal" evidence="6">
    <location>
        <begin position="1"/>
        <end position="50"/>
    </location>
</feature>
<dbReference type="EC" id="2.5.1.18" evidence="3"/>
<dbReference type="InterPro" id="IPR036249">
    <property type="entry name" value="Thioredoxin-like_sf"/>
</dbReference>
<evidence type="ECO:0000313" key="7">
    <source>
        <dbReference type="Ensembl" id="ENSSFOP00015026638.2"/>
    </source>
</evidence>
<keyword evidence="4" id="KW-0808">Transferase</keyword>
<evidence type="ECO:0000256" key="5">
    <source>
        <dbReference type="ARBA" id="ARBA00047960"/>
    </source>
</evidence>
<keyword evidence="8" id="KW-1185">Reference proteome</keyword>
<dbReference type="PANTHER" id="PTHR11571:SF222">
    <property type="entry name" value="GLUTATHIONE TRANSFERASE"/>
    <property type="match status" value="1"/>
</dbReference>
<dbReference type="PANTHER" id="PTHR11571">
    <property type="entry name" value="GLUTATHIONE S-TRANSFERASE"/>
    <property type="match status" value="1"/>
</dbReference>
<dbReference type="AlphaFoldDB" id="A0A8C9S5R2"/>
<dbReference type="Pfam" id="PF02798">
    <property type="entry name" value="GST_N"/>
    <property type="match status" value="1"/>
</dbReference>
<dbReference type="Gene3D" id="1.20.1050.130">
    <property type="match status" value="1"/>
</dbReference>
<accession>A0A8C9S5R2</accession>
<protein>
    <recommendedName>
        <fullName evidence="3">glutathione transferase</fullName>
        <ecNumber evidence="3">2.5.1.18</ecNumber>
    </recommendedName>
</protein>
<reference evidence="7" key="2">
    <citation type="submission" date="2025-08" db="UniProtKB">
        <authorList>
            <consortium name="Ensembl"/>
        </authorList>
    </citation>
    <scope>IDENTIFICATION</scope>
</reference>
<evidence type="ECO:0000256" key="3">
    <source>
        <dbReference type="ARBA" id="ARBA00012452"/>
    </source>
</evidence>
<dbReference type="Proteomes" id="UP000694397">
    <property type="component" value="Chromosome 17"/>
</dbReference>
<dbReference type="InterPro" id="IPR004045">
    <property type="entry name" value="Glutathione_S-Trfase_N"/>
</dbReference>
<reference evidence="7" key="3">
    <citation type="submission" date="2025-09" db="UniProtKB">
        <authorList>
            <consortium name="Ensembl"/>
        </authorList>
    </citation>
    <scope>IDENTIFICATION</scope>
</reference>
<evidence type="ECO:0000256" key="4">
    <source>
        <dbReference type="ARBA" id="ARBA00022679"/>
    </source>
</evidence>
<dbReference type="InterPro" id="IPR050213">
    <property type="entry name" value="GST_superfamily"/>
</dbReference>
<proteinExistence type="inferred from homology"/>
<evidence type="ECO:0000256" key="2">
    <source>
        <dbReference type="ARBA" id="ARBA00005861"/>
    </source>
</evidence>
<dbReference type="GO" id="GO:0006749">
    <property type="term" value="P:glutathione metabolic process"/>
    <property type="evidence" value="ECO:0007669"/>
    <property type="project" value="TreeGrafter"/>
</dbReference>
<evidence type="ECO:0000259" key="6">
    <source>
        <dbReference type="PROSITE" id="PS50404"/>
    </source>
</evidence>
<evidence type="ECO:0000256" key="1">
    <source>
        <dbReference type="ARBA" id="ARBA00003701"/>
    </source>
</evidence>
<evidence type="ECO:0000313" key="8">
    <source>
        <dbReference type="Proteomes" id="UP000694397"/>
    </source>
</evidence>
<comment type="similarity">
    <text evidence="2">Belongs to the GST superfamily. Mu family.</text>
</comment>
<dbReference type="PROSITE" id="PS50404">
    <property type="entry name" value="GST_NTER"/>
    <property type="match status" value="1"/>
</dbReference>